<keyword evidence="4" id="KW-1185">Reference proteome</keyword>
<dbReference type="InterPro" id="IPR029058">
    <property type="entry name" value="AB_hydrolase_fold"/>
</dbReference>
<dbReference type="SUPFAM" id="SSF53474">
    <property type="entry name" value="alpha/beta-Hydrolases"/>
    <property type="match status" value="1"/>
</dbReference>
<keyword evidence="3" id="KW-0378">Hydrolase</keyword>
<reference evidence="3" key="1">
    <citation type="journal article" date="2014" name="Int. J. Syst. Evol. Microbiol.">
        <title>Complete genome sequence of Corynebacterium casei LMG S-19264T (=DSM 44701T), isolated from a smear-ripened cheese.</title>
        <authorList>
            <consortium name="US DOE Joint Genome Institute (JGI-PGF)"/>
            <person name="Walter F."/>
            <person name="Albersmeier A."/>
            <person name="Kalinowski J."/>
            <person name="Ruckert C."/>
        </authorList>
    </citation>
    <scope>NUCLEOTIDE SEQUENCE</scope>
    <source>
        <strain evidence="3">JCM 3051</strain>
    </source>
</reference>
<protein>
    <submittedName>
        <fullName evidence="3">Alpha/beta hydrolase</fullName>
    </submittedName>
</protein>
<gene>
    <name evidence="3" type="ORF">GCM10010102_39490</name>
</gene>
<dbReference type="PANTHER" id="PTHR47751">
    <property type="entry name" value="SUPERFAMILY HYDROLASE, PUTATIVE (AFU_ORTHOLOGUE AFUA_2G16580)-RELATED"/>
    <property type="match status" value="1"/>
</dbReference>
<sequence>MERVTFNNGSIEMVGNLHLPPGFDERERYAAVVTVHPGSGVKEQTAGLYARRMAERGYVALAYDASYQGESGGAPRFLEDPAARVADVHAAVDHLASLGFVDADRIGVLGICAGGGYAVNAALTDHRIAAVGAVSVVNLGRAYREAGGPAGDLAASLAAVARQRTAEAQGAEPLVVPWTPATAEDGVRAGLGDTDVMDAIDYYRTPRGAHPRSSNQLLYRSAALLLGFDAFHLAEELLTQPLQVVVGNRVGAAGSDRDGHELYRRAAGPKDLLVVDGAGHYDLYDRPQYVDQAVDRLAEFYGRYLAAEEAGEPLARVAGGPEESAPPARNEQEPS</sequence>
<evidence type="ECO:0000313" key="4">
    <source>
        <dbReference type="Proteomes" id="UP000655589"/>
    </source>
</evidence>
<dbReference type="InterPro" id="IPR002925">
    <property type="entry name" value="Dienelactn_hydro"/>
</dbReference>
<comment type="caution">
    <text evidence="3">The sequence shown here is derived from an EMBL/GenBank/DDBJ whole genome shotgun (WGS) entry which is preliminary data.</text>
</comment>
<organism evidence="3 4">
    <name type="scientific">Promicromonospora citrea</name>
    <dbReference type="NCBI Taxonomy" id="43677"/>
    <lineage>
        <taxon>Bacteria</taxon>
        <taxon>Bacillati</taxon>
        <taxon>Actinomycetota</taxon>
        <taxon>Actinomycetes</taxon>
        <taxon>Micrococcales</taxon>
        <taxon>Promicromonosporaceae</taxon>
        <taxon>Promicromonospora</taxon>
    </lineage>
</organism>
<evidence type="ECO:0000256" key="1">
    <source>
        <dbReference type="SAM" id="MobiDB-lite"/>
    </source>
</evidence>
<feature type="domain" description="Dienelactone hydrolase" evidence="2">
    <location>
        <begin position="28"/>
        <end position="131"/>
    </location>
</feature>
<dbReference type="Gene3D" id="3.40.50.1820">
    <property type="entry name" value="alpha/beta hydrolase"/>
    <property type="match status" value="1"/>
</dbReference>
<feature type="region of interest" description="Disordered" evidence="1">
    <location>
        <begin position="312"/>
        <end position="335"/>
    </location>
</feature>
<dbReference type="GO" id="GO:0016787">
    <property type="term" value="F:hydrolase activity"/>
    <property type="evidence" value="ECO:0007669"/>
    <property type="project" value="UniProtKB-KW"/>
</dbReference>
<evidence type="ECO:0000313" key="3">
    <source>
        <dbReference type="EMBL" id="GGM39958.1"/>
    </source>
</evidence>
<dbReference type="Proteomes" id="UP000655589">
    <property type="component" value="Unassembled WGS sequence"/>
</dbReference>
<accession>A0A8H9GMV0</accession>
<dbReference type="InterPro" id="IPR051411">
    <property type="entry name" value="Polyketide_trans_af380"/>
</dbReference>
<dbReference type="Gene3D" id="1.10.10.800">
    <property type="match status" value="1"/>
</dbReference>
<dbReference type="EMBL" id="BMPT01000021">
    <property type="protein sequence ID" value="GGM39958.1"/>
    <property type="molecule type" value="Genomic_DNA"/>
</dbReference>
<reference evidence="3" key="2">
    <citation type="submission" date="2020-09" db="EMBL/GenBank/DDBJ databases">
        <authorList>
            <person name="Sun Q."/>
            <person name="Ohkuma M."/>
        </authorList>
    </citation>
    <scope>NUCLEOTIDE SEQUENCE</scope>
    <source>
        <strain evidence="3">JCM 3051</strain>
    </source>
</reference>
<dbReference type="PANTHER" id="PTHR47751:SF1">
    <property type="entry name" value="SUPERFAMILY HYDROLASE, PUTATIVE (AFU_ORTHOLOGUE AFUA_2G16580)-RELATED"/>
    <property type="match status" value="1"/>
</dbReference>
<dbReference type="AlphaFoldDB" id="A0A8H9GMV0"/>
<name>A0A8H9GMV0_9MICO</name>
<proteinExistence type="predicted"/>
<evidence type="ECO:0000259" key="2">
    <source>
        <dbReference type="Pfam" id="PF01738"/>
    </source>
</evidence>
<dbReference type="RefSeq" id="WP_171104804.1">
    <property type="nucleotide sequence ID" value="NZ_BMPT01000021.1"/>
</dbReference>
<dbReference type="Pfam" id="PF01738">
    <property type="entry name" value="DLH"/>
    <property type="match status" value="1"/>
</dbReference>